<evidence type="ECO:0000256" key="5">
    <source>
        <dbReference type="SAM" id="Phobius"/>
    </source>
</evidence>
<evidence type="ECO:0000256" key="3">
    <source>
        <dbReference type="ARBA" id="ARBA00023004"/>
    </source>
</evidence>
<keyword evidence="8" id="KW-1185">Reference proteome</keyword>
<dbReference type="OrthoDB" id="9809720at2"/>
<keyword evidence="2 4" id="KW-0479">Metal-binding</keyword>
<gene>
    <name evidence="7" type="ORF">SAMN05216464_112144</name>
</gene>
<dbReference type="RefSeq" id="WP_091152961.1">
    <property type="nucleotide sequence ID" value="NZ_FNAI01000012.1"/>
</dbReference>
<dbReference type="EMBL" id="FNAI01000012">
    <property type="protein sequence ID" value="SDF07455.1"/>
    <property type="molecule type" value="Genomic_DNA"/>
</dbReference>
<feature type="transmembrane region" description="Helical" evidence="5">
    <location>
        <begin position="7"/>
        <end position="28"/>
    </location>
</feature>
<evidence type="ECO:0000256" key="4">
    <source>
        <dbReference type="PROSITE-ProRule" id="PRU00433"/>
    </source>
</evidence>
<dbReference type="Proteomes" id="UP000199072">
    <property type="component" value="Unassembled WGS sequence"/>
</dbReference>
<dbReference type="GO" id="GO:0046872">
    <property type="term" value="F:metal ion binding"/>
    <property type="evidence" value="ECO:0007669"/>
    <property type="project" value="UniProtKB-KW"/>
</dbReference>
<dbReference type="SUPFAM" id="SSF46626">
    <property type="entry name" value="Cytochrome c"/>
    <property type="match status" value="2"/>
</dbReference>
<feature type="domain" description="Cytochrome c" evidence="6">
    <location>
        <begin position="46"/>
        <end position="160"/>
    </location>
</feature>
<name>A0A1G7I441_9SPHI</name>
<dbReference type="STRING" id="1391627.SAMN05216464_112144"/>
<evidence type="ECO:0000259" key="6">
    <source>
        <dbReference type="PROSITE" id="PS51007"/>
    </source>
</evidence>
<dbReference type="PANTHER" id="PTHR35008">
    <property type="entry name" value="BLL4482 PROTEIN-RELATED"/>
    <property type="match status" value="1"/>
</dbReference>
<keyword evidence="5" id="KW-1133">Transmembrane helix</keyword>
<dbReference type="InterPro" id="IPR051459">
    <property type="entry name" value="Cytochrome_c-type_DH"/>
</dbReference>
<dbReference type="GO" id="GO:0009055">
    <property type="term" value="F:electron transfer activity"/>
    <property type="evidence" value="ECO:0007669"/>
    <property type="project" value="InterPro"/>
</dbReference>
<organism evidence="7 8">
    <name type="scientific">Mucilaginibacter pineti</name>
    <dbReference type="NCBI Taxonomy" id="1391627"/>
    <lineage>
        <taxon>Bacteria</taxon>
        <taxon>Pseudomonadati</taxon>
        <taxon>Bacteroidota</taxon>
        <taxon>Sphingobacteriia</taxon>
        <taxon>Sphingobacteriales</taxon>
        <taxon>Sphingobacteriaceae</taxon>
        <taxon>Mucilaginibacter</taxon>
    </lineage>
</organism>
<feature type="domain" description="Cytochrome c" evidence="6">
    <location>
        <begin position="196"/>
        <end position="313"/>
    </location>
</feature>
<keyword evidence="3 4" id="KW-0408">Iron</keyword>
<keyword evidence="5" id="KW-0812">Transmembrane</keyword>
<reference evidence="7 8" key="1">
    <citation type="submission" date="2016-10" db="EMBL/GenBank/DDBJ databases">
        <authorList>
            <person name="de Groot N.N."/>
        </authorList>
    </citation>
    <scope>NUCLEOTIDE SEQUENCE [LARGE SCALE GENOMIC DNA]</scope>
    <source>
        <strain evidence="7 8">47C3B</strain>
    </source>
</reference>
<evidence type="ECO:0000313" key="7">
    <source>
        <dbReference type="EMBL" id="SDF07455.1"/>
    </source>
</evidence>
<keyword evidence="5" id="KW-0472">Membrane</keyword>
<dbReference type="PROSITE" id="PS51007">
    <property type="entry name" value="CYTC"/>
    <property type="match status" value="2"/>
</dbReference>
<dbReference type="AlphaFoldDB" id="A0A1G7I441"/>
<evidence type="ECO:0000313" key="8">
    <source>
        <dbReference type="Proteomes" id="UP000199072"/>
    </source>
</evidence>
<proteinExistence type="predicted"/>
<dbReference type="InterPro" id="IPR009056">
    <property type="entry name" value="Cyt_c-like_dom"/>
</dbReference>
<evidence type="ECO:0000256" key="2">
    <source>
        <dbReference type="ARBA" id="ARBA00022723"/>
    </source>
</evidence>
<dbReference type="GO" id="GO:0020037">
    <property type="term" value="F:heme binding"/>
    <property type="evidence" value="ECO:0007669"/>
    <property type="project" value="InterPro"/>
</dbReference>
<keyword evidence="1 4" id="KW-0349">Heme</keyword>
<dbReference type="PANTHER" id="PTHR35008:SF4">
    <property type="entry name" value="BLL4482 PROTEIN"/>
    <property type="match status" value="1"/>
</dbReference>
<dbReference type="InterPro" id="IPR036909">
    <property type="entry name" value="Cyt_c-like_dom_sf"/>
</dbReference>
<protein>
    <submittedName>
        <fullName evidence="7">Cytochrome c</fullName>
    </submittedName>
</protein>
<dbReference type="Gene3D" id="1.10.760.10">
    <property type="entry name" value="Cytochrome c-like domain"/>
    <property type="match status" value="2"/>
</dbReference>
<accession>A0A1G7I441</accession>
<sequence length="333" mass="36725">MKKFLKYTAYLVIVVVLIVIAGISYITLALPNVGKPENITVEATPLRIERGKYLANNVAACVDCHSTRDWTKFAAPINQNIIGAGGEKFGDNVGFPGEVYVPNITPTNLKNYTDGELFRAITTGVKKDGSAIFPIMPWPYYSKMSREDVYSIIAYLRTLKPQPGTYPGHTLNFPLNILVHTMPKKATLGTVPSSADTVKYGEYMITISACKECHSPADKGAFLPGLEYAGGQEYGLPGGGKIRSANITPDKETGIGSWTKDMFVKRFTQYADSNYKPVAVKPGEYQTIMPWYKYGGMKVTDLEAIYAYLKTLKPVKHQFVKFEAGGQRALNSK</sequence>
<evidence type="ECO:0000256" key="1">
    <source>
        <dbReference type="ARBA" id="ARBA00022617"/>
    </source>
</evidence>